<feature type="chain" id="PRO_5042863960" description="PDZ domain-containing protein" evidence="6">
    <location>
        <begin position="26"/>
        <end position="474"/>
    </location>
</feature>
<dbReference type="Pfam" id="PF03572">
    <property type="entry name" value="Peptidase_S41"/>
    <property type="match status" value="1"/>
</dbReference>
<dbReference type="CDD" id="cd06782">
    <property type="entry name" value="cpPDZ_CPP-like"/>
    <property type="match status" value="1"/>
</dbReference>
<evidence type="ECO:0000259" key="7">
    <source>
        <dbReference type="PROSITE" id="PS50106"/>
    </source>
</evidence>
<protein>
    <recommendedName>
        <fullName evidence="7">PDZ domain-containing protein</fullName>
    </recommendedName>
</protein>
<reference evidence="8 9" key="1">
    <citation type="journal article" date="2022" name="ISME Commun">
        <title>Vulcanimicrobium alpinus gen. nov. sp. nov., the first cultivated representative of the candidate phylum 'Eremiobacterota', is a metabolically versatile aerobic anoxygenic phototroph.</title>
        <authorList>
            <person name="Yabe S."/>
            <person name="Muto K."/>
            <person name="Abe K."/>
            <person name="Yokota A."/>
            <person name="Staudigel H."/>
            <person name="Tebo B.M."/>
        </authorList>
    </citation>
    <scope>NUCLEOTIDE SEQUENCE [LARGE SCALE GENOMIC DNA]</scope>
    <source>
        <strain evidence="8 9">WC8-2</strain>
    </source>
</reference>
<name>A0AAN1XSZ5_UNVUL</name>
<feature type="domain" description="PDZ" evidence="7">
    <location>
        <begin position="176"/>
        <end position="256"/>
    </location>
</feature>
<keyword evidence="4 5" id="KW-0720">Serine protease</keyword>
<evidence type="ECO:0000256" key="5">
    <source>
        <dbReference type="RuleBase" id="RU004404"/>
    </source>
</evidence>
<proteinExistence type="inferred from homology"/>
<evidence type="ECO:0000256" key="1">
    <source>
        <dbReference type="ARBA" id="ARBA00009179"/>
    </source>
</evidence>
<dbReference type="SMART" id="SM00245">
    <property type="entry name" value="TSPc"/>
    <property type="match status" value="1"/>
</dbReference>
<comment type="similarity">
    <text evidence="1 5">Belongs to the peptidase S41A family.</text>
</comment>
<dbReference type="KEGG" id="vab:WPS_00560"/>
<dbReference type="CDD" id="cd07560">
    <property type="entry name" value="Peptidase_S41_CPP"/>
    <property type="match status" value="1"/>
</dbReference>
<evidence type="ECO:0000256" key="6">
    <source>
        <dbReference type="SAM" id="SignalP"/>
    </source>
</evidence>
<accession>A0AAN1XSZ5</accession>
<dbReference type="EMBL" id="AP025523">
    <property type="protein sequence ID" value="BDE04780.1"/>
    <property type="molecule type" value="Genomic_DNA"/>
</dbReference>
<dbReference type="NCBIfam" id="TIGR00225">
    <property type="entry name" value="prc"/>
    <property type="match status" value="1"/>
</dbReference>
<dbReference type="AlphaFoldDB" id="A0AAN1XSZ5"/>
<sequence>MTARIRLLSAALVVLAAALGGAAYAGRAGASADPLGTAAAPTVVIGDRKVIGLDLSTLLGRGDPQHQMIVLAYEQVEHAYYKPVADNLLVTGEHTALVKFLQSKKVASPQVPQSTATGERSRDLAILENTLASVQQRYASVAPRDTYTQVALTGMLNGLGDPYTTYLSPQEISGLDEQLHGGDFGGIGVYIVQDAKTGAVLVDPIDGNPAIKAGIRAGDAILAVDGKSTSGQKLDTVEREIRGPNGSTVALTIKRHATSATTTVHVMRAQIRVPSIRAKVEDGIEYVRLSDFGSNSAQEVRQAFLDGKRRNVRGYILDLRYNGGGLLDAAVDISSLFIPQGTIVATIDRAGNRDVRSATGNAIGAKPLVVLVNRYTASASEITAGAVQDYGVGTLVGEKTFGKGVVQSLYNLPDKGALKITTARYVTPKGRDIHHKGIQPDVTVTQRVDLPIIDTPADKQLTAAKQIIAKDASS</sequence>
<gene>
    <name evidence="8" type="ORF">WPS_00560</name>
</gene>
<dbReference type="Gene3D" id="3.30.750.44">
    <property type="match status" value="1"/>
</dbReference>
<keyword evidence="3 5" id="KW-0378">Hydrolase</keyword>
<dbReference type="InterPro" id="IPR004447">
    <property type="entry name" value="Peptidase_S41A"/>
</dbReference>
<dbReference type="RefSeq" id="WP_317995870.1">
    <property type="nucleotide sequence ID" value="NZ_AP025523.1"/>
</dbReference>
<dbReference type="GO" id="GO:0004175">
    <property type="term" value="F:endopeptidase activity"/>
    <property type="evidence" value="ECO:0007669"/>
    <property type="project" value="TreeGrafter"/>
</dbReference>
<dbReference type="GO" id="GO:0006508">
    <property type="term" value="P:proteolysis"/>
    <property type="evidence" value="ECO:0007669"/>
    <property type="project" value="UniProtKB-KW"/>
</dbReference>
<dbReference type="PANTHER" id="PTHR32060:SF30">
    <property type="entry name" value="CARBOXY-TERMINAL PROCESSING PROTEASE CTPA"/>
    <property type="match status" value="1"/>
</dbReference>
<dbReference type="GO" id="GO:0030288">
    <property type="term" value="C:outer membrane-bounded periplasmic space"/>
    <property type="evidence" value="ECO:0007669"/>
    <property type="project" value="TreeGrafter"/>
</dbReference>
<dbReference type="Gene3D" id="2.30.42.10">
    <property type="match status" value="1"/>
</dbReference>
<dbReference type="InterPro" id="IPR005151">
    <property type="entry name" value="Tail-specific_protease"/>
</dbReference>
<feature type="signal peptide" evidence="6">
    <location>
        <begin position="1"/>
        <end position="25"/>
    </location>
</feature>
<dbReference type="PANTHER" id="PTHR32060">
    <property type="entry name" value="TAIL-SPECIFIC PROTEASE"/>
    <property type="match status" value="1"/>
</dbReference>
<dbReference type="SUPFAM" id="SSF50156">
    <property type="entry name" value="PDZ domain-like"/>
    <property type="match status" value="1"/>
</dbReference>
<dbReference type="PROSITE" id="PS50106">
    <property type="entry name" value="PDZ"/>
    <property type="match status" value="1"/>
</dbReference>
<keyword evidence="2 5" id="KW-0645">Protease</keyword>
<dbReference type="InterPro" id="IPR036034">
    <property type="entry name" value="PDZ_sf"/>
</dbReference>
<dbReference type="GO" id="GO:0007165">
    <property type="term" value="P:signal transduction"/>
    <property type="evidence" value="ECO:0007669"/>
    <property type="project" value="TreeGrafter"/>
</dbReference>
<keyword evidence="9" id="KW-1185">Reference proteome</keyword>
<dbReference type="InterPro" id="IPR041489">
    <property type="entry name" value="PDZ_6"/>
</dbReference>
<dbReference type="FunFam" id="2.30.42.10:FF:000063">
    <property type="entry name" value="Peptidase, S41 family"/>
    <property type="match status" value="1"/>
</dbReference>
<dbReference type="InterPro" id="IPR001478">
    <property type="entry name" value="PDZ"/>
</dbReference>
<evidence type="ECO:0000256" key="2">
    <source>
        <dbReference type="ARBA" id="ARBA00022670"/>
    </source>
</evidence>
<keyword evidence="6" id="KW-0732">Signal</keyword>
<dbReference type="GO" id="GO:0008236">
    <property type="term" value="F:serine-type peptidase activity"/>
    <property type="evidence" value="ECO:0007669"/>
    <property type="project" value="UniProtKB-KW"/>
</dbReference>
<evidence type="ECO:0000313" key="9">
    <source>
        <dbReference type="Proteomes" id="UP001317532"/>
    </source>
</evidence>
<dbReference type="InterPro" id="IPR029045">
    <property type="entry name" value="ClpP/crotonase-like_dom_sf"/>
</dbReference>
<dbReference type="SUPFAM" id="SSF52096">
    <property type="entry name" value="ClpP/crotonase"/>
    <property type="match status" value="1"/>
</dbReference>
<dbReference type="Gene3D" id="3.90.226.10">
    <property type="entry name" value="2-enoyl-CoA Hydratase, Chain A, domain 1"/>
    <property type="match status" value="1"/>
</dbReference>
<evidence type="ECO:0000256" key="4">
    <source>
        <dbReference type="ARBA" id="ARBA00022825"/>
    </source>
</evidence>
<evidence type="ECO:0000256" key="3">
    <source>
        <dbReference type="ARBA" id="ARBA00022801"/>
    </source>
</evidence>
<organism evidence="8 9">
    <name type="scientific">Vulcanimicrobium alpinum</name>
    <dbReference type="NCBI Taxonomy" id="3016050"/>
    <lineage>
        <taxon>Bacteria</taxon>
        <taxon>Bacillati</taxon>
        <taxon>Vulcanimicrobiota</taxon>
        <taxon>Vulcanimicrobiia</taxon>
        <taxon>Vulcanimicrobiales</taxon>
        <taxon>Vulcanimicrobiaceae</taxon>
        <taxon>Vulcanimicrobium</taxon>
    </lineage>
</organism>
<dbReference type="SMART" id="SM00228">
    <property type="entry name" value="PDZ"/>
    <property type="match status" value="1"/>
</dbReference>
<dbReference type="Proteomes" id="UP001317532">
    <property type="component" value="Chromosome"/>
</dbReference>
<evidence type="ECO:0000313" key="8">
    <source>
        <dbReference type="EMBL" id="BDE04780.1"/>
    </source>
</evidence>
<dbReference type="Pfam" id="PF17820">
    <property type="entry name" value="PDZ_6"/>
    <property type="match status" value="1"/>
</dbReference>